<dbReference type="GO" id="GO:0046872">
    <property type="term" value="F:metal ion binding"/>
    <property type="evidence" value="ECO:0007669"/>
    <property type="project" value="UniProtKB-KW"/>
</dbReference>
<dbReference type="InterPro" id="IPR039994">
    <property type="entry name" value="NO66-like"/>
</dbReference>
<feature type="domain" description="JmjC" evidence="4">
    <location>
        <begin position="131"/>
        <end position="225"/>
    </location>
</feature>
<evidence type="ECO:0000313" key="5">
    <source>
        <dbReference type="EMBL" id="XCP94933.1"/>
    </source>
</evidence>
<sequence length="309" mass="34310">MDYTGKITDVLKDISQEAWAKYPVIITDNMEEGWGEELFGQEALKSIFTDARIPEGCFRIVKEGTLLAHKHYSRPVLVGETIVSRVLDGSKAVKALNEGNSVILSALEEYWKPIRTLCSTLGKRLGTKCAAFAVITPPGRTGFVPHIDRTEQLVIQCSGDKNWRVFDVQTRGKGGVPVNLEDLGVPALETLLKEGQMLYLPQGAPHMASSSESLSIHITLTFEPVTMGQWIDAAVKEIISEDDDLVKDLKPFWFEDEEYQLQLLKAKCESIASKIAHRAEVKAKELMLKNKINTNNDSYNTISSTVGGR</sequence>
<evidence type="ECO:0000256" key="3">
    <source>
        <dbReference type="ARBA" id="ARBA00023004"/>
    </source>
</evidence>
<dbReference type="InterPro" id="IPR003347">
    <property type="entry name" value="JmjC_dom"/>
</dbReference>
<dbReference type="PANTHER" id="PTHR13096:SF8">
    <property type="entry name" value="RIBOSOMAL OXYGENASE 1"/>
    <property type="match status" value="1"/>
</dbReference>
<organism evidence="5">
    <name type="scientific">Paenibacillus sp. AN1007</name>
    <dbReference type="NCBI Taxonomy" id="3151385"/>
    <lineage>
        <taxon>Bacteria</taxon>
        <taxon>Bacillati</taxon>
        <taxon>Bacillota</taxon>
        <taxon>Bacilli</taxon>
        <taxon>Bacillales</taxon>
        <taxon>Paenibacillaceae</taxon>
        <taxon>Paenibacillus</taxon>
    </lineage>
</organism>
<dbReference type="RefSeq" id="WP_366292686.1">
    <property type="nucleotide sequence ID" value="NZ_CP159992.1"/>
</dbReference>
<dbReference type="AlphaFoldDB" id="A0AAU8N9K6"/>
<evidence type="ECO:0000256" key="2">
    <source>
        <dbReference type="ARBA" id="ARBA00022723"/>
    </source>
</evidence>
<gene>
    <name evidence="5" type="ORF">ABXS70_28225</name>
</gene>
<dbReference type="EMBL" id="CP159992">
    <property type="protein sequence ID" value="XCP94933.1"/>
    <property type="molecule type" value="Genomic_DNA"/>
</dbReference>
<accession>A0AAU8N9K6</accession>
<dbReference type="SUPFAM" id="SSF51197">
    <property type="entry name" value="Clavaminate synthase-like"/>
    <property type="match status" value="1"/>
</dbReference>
<dbReference type="Gene3D" id="2.60.120.650">
    <property type="entry name" value="Cupin"/>
    <property type="match status" value="1"/>
</dbReference>
<proteinExistence type="predicted"/>
<keyword evidence="3" id="KW-0408">Iron</keyword>
<evidence type="ECO:0000256" key="1">
    <source>
        <dbReference type="ARBA" id="ARBA00001954"/>
    </source>
</evidence>
<evidence type="ECO:0000259" key="4">
    <source>
        <dbReference type="Pfam" id="PF08007"/>
    </source>
</evidence>
<dbReference type="Pfam" id="PF08007">
    <property type="entry name" value="JmjC_2"/>
    <property type="match status" value="1"/>
</dbReference>
<comment type="cofactor">
    <cofactor evidence="1">
        <name>Fe(2+)</name>
        <dbReference type="ChEBI" id="CHEBI:29033"/>
    </cofactor>
</comment>
<keyword evidence="2" id="KW-0479">Metal-binding</keyword>
<name>A0AAU8N9K6_9BACL</name>
<dbReference type="PANTHER" id="PTHR13096">
    <property type="entry name" value="MINA53 MYC INDUCED NUCLEAR ANTIGEN"/>
    <property type="match status" value="1"/>
</dbReference>
<reference evidence="5" key="1">
    <citation type="submission" date="2024-05" db="EMBL/GenBank/DDBJ databases">
        <title>Draft genome assemblies of 36 bacteria isolated from hibernating arctic ground squirrels.</title>
        <authorList>
            <person name="McKee H."/>
            <person name="Mullen L."/>
            <person name="Drown D.M."/>
            <person name="Duddleston K.N."/>
        </authorList>
    </citation>
    <scope>NUCLEOTIDE SEQUENCE</scope>
    <source>
        <strain evidence="5">AN1007</strain>
    </source>
</reference>
<protein>
    <submittedName>
        <fullName evidence="5">Cupin domain-containing protein</fullName>
    </submittedName>
</protein>